<dbReference type="Proteomes" id="UP001152518">
    <property type="component" value="Unassembled WGS sequence"/>
</dbReference>
<dbReference type="AlphaFoldDB" id="A0AAW6QYC6"/>
<reference evidence="1" key="2">
    <citation type="submission" date="2019-04" db="EMBL/GenBank/DDBJ databases">
        <authorList>
            <person name="Zou H."/>
        </authorList>
    </citation>
    <scope>NUCLEOTIDE SEQUENCE</scope>
    <source>
        <strain evidence="1">2015oxa</strain>
    </source>
</reference>
<organism evidence="1">
    <name type="scientific">Shewanella xiamenensis</name>
    <dbReference type="NCBI Taxonomy" id="332186"/>
    <lineage>
        <taxon>Bacteria</taxon>
        <taxon>Pseudomonadati</taxon>
        <taxon>Pseudomonadota</taxon>
        <taxon>Gammaproteobacteria</taxon>
        <taxon>Alteromonadales</taxon>
        <taxon>Shewanellaceae</taxon>
        <taxon>Shewanella</taxon>
    </lineage>
</organism>
<sequence>MHFLVCSTSSSDYLKATLKCVKLTTKEKPVQHHKSDQPAYSHETFGFLSPHISYLLKSLEDFRQCLDLKLQE</sequence>
<evidence type="ECO:0000313" key="1">
    <source>
        <dbReference type="EMBL" id="MDG5900663.1"/>
    </source>
</evidence>
<dbReference type="EMBL" id="SUNE01000007">
    <property type="protein sequence ID" value="MDG5900663.1"/>
    <property type="molecule type" value="Genomic_DNA"/>
</dbReference>
<name>A0AAW6QYC6_9GAMM</name>
<dbReference type="Pfam" id="PF05965">
    <property type="entry name" value="FYRC"/>
    <property type="match status" value="1"/>
</dbReference>
<proteinExistence type="predicted"/>
<gene>
    <name evidence="1" type="ORF">E2650_12340</name>
</gene>
<protein>
    <submittedName>
        <fullName evidence="1">Uncharacterized protein</fullName>
    </submittedName>
</protein>
<comment type="caution">
    <text evidence="1">The sequence shown here is derived from an EMBL/GenBank/DDBJ whole genome shotgun (WGS) entry which is preliminary data.</text>
</comment>
<reference evidence="1" key="1">
    <citation type="journal article" date="2019" name="Int J Environ Res Public Health">
        <title>Characterization of Chromosome-Mediated BlaOXA-894 in Shewanella xiamenensis Isolated from Pig Wastewater.</title>
        <authorList>
            <person name="Zou H."/>
            <person name="Zhou Z."/>
            <person name="Xia H."/>
            <person name="Zhao Q."/>
            <person name="Li X."/>
        </authorList>
    </citation>
    <scope>NUCLEOTIDE SEQUENCE</scope>
    <source>
        <strain evidence="1">2015oxa</strain>
    </source>
</reference>
<dbReference type="InterPro" id="IPR003889">
    <property type="entry name" value="FYrich_C"/>
</dbReference>
<accession>A0AAW6QYC6</accession>